<keyword evidence="2 5" id="KW-0812">Transmembrane</keyword>
<dbReference type="GO" id="GO:0042773">
    <property type="term" value="P:ATP synthesis coupled electron transport"/>
    <property type="evidence" value="ECO:0007669"/>
    <property type="project" value="InterPro"/>
</dbReference>
<dbReference type="AlphaFoldDB" id="A0A098B2T8"/>
<evidence type="ECO:0000313" key="9">
    <source>
        <dbReference type="EMBL" id="KTE90231.1"/>
    </source>
</evidence>
<dbReference type="RefSeq" id="WP_011460435.1">
    <property type="nucleotide sequence ID" value="NZ_JAYFNZ010000032.1"/>
</dbReference>
<dbReference type="PANTHER" id="PTHR22773">
    <property type="entry name" value="NADH DEHYDROGENASE"/>
    <property type="match status" value="1"/>
</dbReference>
<dbReference type="NCBIfam" id="TIGR01770">
    <property type="entry name" value="NDH_I_N"/>
    <property type="match status" value="1"/>
</dbReference>
<keyword evidence="5" id="KW-0813">Transport</keyword>
<feature type="transmembrane region" description="Helical" evidence="5">
    <location>
        <begin position="6"/>
        <end position="29"/>
    </location>
</feature>
<evidence type="ECO:0000259" key="7">
    <source>
        <dbReference type="Pfam" id="PF00361"/>
    </source>
</evidence>
<evidence type="ECO:0000313" key="8">
    <source>
        <dbReference type="EMBL" id="CDX02675.1"/>
    </source>
</evidence>
<dbReference type="InterPro" id="IPR001750">
    <property type="entry name" value="ND/Mrp_TM"/>
</dbReference>
<feature type="transmembrane region" description="Helical" evidence="5">
    <location>
        <begin position="460"/>
        <end position="479"/>
    </location>
</feature>
<dbReference type="GO" id="GO:0048038">
    <property type="term" value="F:quinone binding"/>
    <property type="evidence" value="ECO:0007669"/>
    <property type="project" value="UniProtKB-KW"/>
</dbReference>
<feature type="transmembrane region" description="Helical" evidence="5">
    <location>
        <begin position="384"/>
        <end position="407"/>
    </location>
</feature>
<sequence length="496" mass="52883">MMSFELSLLSTEIIMAVLGLGLLAVGLILPRGSRQGMFPLTLFALLGTLAYAVYDFFYGGNAAFLQGMYMHDQFAGFFKILFLVAALLVVLSTKNYVAKFQAYRGEFYPLLLLAALGMMLMAGAGDLLTMYVGLELMTITFYILVAYHPNDPKSSEAGIKYLVLGAASSAVLLYGISLIYGLTGDTQMHSVAMSLGAEANTVTILATVMMLAGFGFKISLVPFHMWAPDIYEGAPAPITAFLATASKAAGFAALVRFYVLMMYNHSMAEAGLILLLVLAAITMIIGNLMAFPQKNIQRLMAYSGIAQAGYIIVGVIAVSIASSASQWGVDPVSAFVDGIKGVLFYLMIYVFANLGAFAVITHVAQSQGSTEIKDYAGLAKRSPLAAAVLTLSVLSLAGIPPLAGFVGKFYLFSAVINQGHVWIAVIGFVMSMISVYYYLSIVKIMYLGDGEGLPEVPVHGAAKFGMIFSMIVTIVLGIYPTPLAQMALTAASSLVK</sequence>
<dbReference type="EC" id="7.1.1.-" evidence="5"/>
<organism evidence="8">
    <name type="scientific">Desulfitobacterium hafniense</name>
    <name type="common">Desulfitobacterium frappieri</name>
    <dbReference type="NCBI Taxonomy" id="49338"/>
    <lineage>
        <taxon>Bacteria</taxon>
        <taxon>Bacillati</taxon>
        <taxon>Bacillota</taxon>
        <taxon>Clostridia</taxon>
        <taxon>Eubacteriales</taxon>
        <taxon>Desulfitobacteriaceae</taxon>
        <taxon>Desulfitobacterium</taxon>
    </lineage>
</organism>
<evidence type="ECO:0000256" key="1">
    <source>
        <dbReference type="ARBA" id="ARBA00004127"/>
    </source>
</evidence>
<accession>A0A098B2T8</accession>
<name>A0A098B2T8_DESHA</name>
<dbReference type="GO" id="GO:0050136">
    <property type="term" value="F:NADH dehydrogenase (quinone) (non-electrogenic) activity"/>
    <property type="evidence" value="ECO:0007669"/>
    <property type="project" value="UniProtKB-UniRule"/>
</dbReference>
<comment type="subunit">
    <text evidence="5">NDH-1 is composed of 14 different subunits. Subunits NuoA, H, J, K, L, M, N constitute the membrane sector of the complex.</text>
</comment>
<feature type="transmembrane region" description="Helical" evidence="5">
    <location>
        <begin position="271"/>
        <end position="292"/>
    </location>
</feature>
<feature type="transmembrane region" description="Helical" evidence="5">
    <location>
        <begin position="342"/>
        <end position="364"/>
    </location>
</feature>
<feature type="domain" description="NADH:quinone oxidoreductase/Mrp antiporter transmembrane" evidence="7">
    <location>
        <begin position="124"/>
        <end position="434"/>
    </location>
</feature>
<dbReference type="HAMAP" id="MF_00445">
    <property type="entry name" value="NDH1_NuoN_1"/>
    <property type="match status" value="1"/>
</dbReference>
<feature type="transmembrane region" description="Helical" evidence="5">
    <location>
        <begin position="299"/>
        <end position="322"/>
    </location>
</feature>
<keyword evidence="4 5" id="KW-0472">Membrane</keyword>
<evidence type="ECO:0000256" key="5">
    <source>
        <dbReference type="HAMAP-Rule" id="MF_00445"/>
    </source>
</evidence>
<gene>
    <name evidence="5" type="primary">nuoN</name>
    <name evidence="9" type="ORF">AT727_09910</name>
    <name evidence="8" type="ORF">DPCES_2788</name>
</gene>
<dbReference type="GO" id="GO:0005886">
    <property type="term" value="C:plasma membrane"/>
    <property type="evidence" value="ECO:0007669"/>
    <property type="project" value="UniProtKB-SubCell"/>
</dbReference>
<dbReference type="EMBL" id="LOCK01000050">
    <property type="protein sequence ID" value="KTE90231.1"/>
    <property type="molecule type" value="Genomic_DNA"/>
</dbReference>
<dbReference type="OrthoDB" id="9807568at2"/>
<dbReference type="InterPro" id="IPR010096">
    <property type="entry name" value="NADH-Q_OxRdtase_suN/2"/>
</dbReference>
<feature type="transmembrane region" description="Helical" evidence="5">
    <location>
        <begin position="128"/>
        <end position="147"/>
    </location>
</feature>
<comment type="function">
    <text evidence="5">NDH-1 shuttles electrons from NADH, via FMN and iron-sulfur (Fe-S) centers, to quinones in the respiratory chain. The immediate electron acceptor for the enzyme in this species is believed to be a menaquinone. Couples the redox reaction to proton translocation (for every two electrons transferred, four hydrogen ions are translocated across the cytoplasmic membrane), and thus conserves the redox energy in a proton gradient.</text>
</comment>
<dbReference type="Pfam" id="PF00361">
    <property type="entry name" value="Proton_antipo_M"/>
    <property type="match status" value="1"/>
</dbReference>
<comment type="subcellular location">
    <subcellularLocation>
        <location evidence="5">Cell membrane</location>
        <topology evidence="5">Multi-pass membrane protein</topology>
    </subcellularLocation>
    <subcellularLocation>
        <location evidence="1">Endomembrane system</location>
        <topology evidence="1">Multi-pass membrane protein</topology>
    </subcellularLocation>
    <subcellularLocation>
        <location evidence="6">Membrane</location>
        <topology evidence="6">Multi-pass membrane protein</topology>
    </subcellularLocation>
</comment>
<keyword evidence="5" id="KW-1278">Translocase</keyword>
<reference evidence="9 10" key="2">
    <citation type="submission" date="2015-12" db="EMBL/GenBank/DDBJ databases">
        <title>Draft Genome Sequence of Desulfitobacterium hafniense Strain DH, a Sulfate-reducing Bacterium Isolated from Paddy Soils.</title>
        <authorList>
            <person name="Bao P."/>
            <person name="Zhang X."/>
            <person name="Li G."/>
        </authorList>
    </citation>
    <scope>NUCLEOTIDE SEQUENCE [LARGE SCALE GENOMIC DNA]</scope>
    <source>
        <strain evidence="9 10">DH</strain>
    </source>
</reference>
<dbReference type="Proteomes" id="UP000054623">
    <property type="component" value="Unassembled WGS sequence"/>
</dbReference>
<comment type="catalytic activity">
    <reaction evidence="5">
        <text>a quinone + NADH + 5 H(+)(in) = a quinol + NAD(+) + 4 H(+)(out)</text>
        <dbReference type="Rhea" id="RHEA:57888"/>
        <dbReference type="ChEBI" id="CHEBI:15378"/>
        <dbReference type="ChEBI" id="CHEBI:24646"/>
        <dbReference type="ChEBI" id="CHEBI:57540"/>
        <dbReference type="ChEBI" id="CHEBI:57945"/>
        <dbReference type="ChEBI" id="CHEBI:132124"/>
    </reaction>
</comment>
<evidence type="ECO:0000256" key="3">
    <source>
        <dbReference type="ARBA" id="ARBA00022989"/>
    </source>
</evidence>
<evidence type="ECO:0000256" key="2">
    <source>
        <dbReference type="ARBA" id="ARBA00022692"/>
    </source>
</evidence>
<evidence type="ECO:0000256" key="4">
    <source>
        <dbReference type="ARBA" id="ARBA00023136"/>
    </source>
</evidence>
<keyword evidence="5" id="KW-0874">Quinone</keyword>
<dbReference type="EMBL" id="LK996017">
    <property type="protein sequence ID" value="CDX02675.1"/>
    <property type="molecule type" value="Genomic_DNA"/>
</dbReference>
<keyword evidence="3 5" id="KW-1133">Transmembrane helix</keyword>
<dbReference type="GO" id="GO:0008137">
    <property type="term" value="F:NADH dehydrogenase (ubiquinone) activity"/>
    <property type="evidence" value="ECO:0007669"/>
    <property type="project" value="InterPro"/>
</dbReference>
<feature type="transmembrane region" description="Helical" evidence="5">
    <location>
        <begin position="419"/>
        <end position="439"/>
    </location>
</feature>
<proteinExistence type="inferred from homology"/>
<feature type="transmembrane region" description="Helical" evidence="5">
    <location>
        <begin position="36"/>
        <end position="54"/>
    </location>
</feature>
<feature type="transmembrane region" description="Helical" evidence="5">
    <location>
        <begin position="202"/>
        <end position="226"/>
    </location>
</feature>
<dbReference type="GO" id="GO:0012505">
    <property type="term" value="C:endomembrane system"/>
    <property type="evidence" value="ECO:0007669"/>
    <property type="project" value="UniProtKB-SubCell"/>
</dbReference>
<evidence type="ECO:0000256" key="6">
    <source>
        <dbReference type="RuleBase" id="RU000320"/>
    </source>
</evidence>
<comment type="similarity">
    <text evidence="5">Belongs to the complex I subunit 2 family.</text>
</comment>
<feature type="transmembrane region" description="Helical" evidence="5">
    <location>
        <begin position="105"/>
        <end position="122"/>
    </location>
</feature>
<keyword evidence="5" id="KW-0520">NAD</keyword>
<keyword evidence="5" id="KW-1003">Cell membrane</keyword>
<evidence type="ECO:0000313" key="10">
    <source>
        <dbReference type="Proteomes" id="UP000054623"/>
    </source>
</evidence>
<dbReference type="PATRIC" id="fig|49338.4.peg.2994"/>
<protein>
    <recommendedName>
        <fullName evidence="5">NADH-quinone oxidoreductase subunit N</fullName>
        <ecNumber evidence="5">7.1.1.-</ecNumber>
    </recommendedName>
    <alternativeName>
        <fullName evidence="5">NADH dehydrogenase I subunit N</fullName>
    </alternativeName>
    <alternativeName>
        <fullName evidence="5">NDH-1 subunit N</fullName>
    </alternativeName>
</protein>
<feature type="transmembrane region" description="Helical" evidence="5">
    <location>
        <begin position="74"/>
        <end position="93"/>
    </location>
</feature>
<feature type="transmembrane region" description="Helical" evidence="5">
    <location>
        <begin position="159"/>
        <end position="182"/>
    </location>
</feature>
<reference evidence="8" key="1">
    <citation type="submission" date="2014-07" db="EMBL/GenBank/DDBJ databases">
        <authorList>
            <person name="Hornung V.Bastian."/>
        </authorList>
    </citation>
    <scope>NUCLEOTIDE SEQUENCE</scope>
    <source>
        <strain evidence="8">PCE-S</strain>
    </source>
</reference>
<keyword evidence="8" id="KW-0560">Oxidoreductase</keyword>
<feature type="transmembrane region" description="Helical" evidence="5">
    <location>
        <begin position="238"/>
        <end position="259"/>
    </location>
</feature>